<dbReference type="AlphaFoldDB" id="A0A6P7TXN8"/>
<feature type="domain" description="G-patch" evidence="1">
    <location>
        <begin position="70"/>
        <end position="115"/>
    </location>
</feature>
<keyword evidence="2" id="KW-1185">Reference proteome</keyword>
<name>A0A6P7TXN8_9MOLL</name>
<dbReference type="GO" id="GO:0003676">
    <property type="term" value="F:nucleic acid binding"/>
    <property type="evidence" value="ECO:0007669"/>
    <property type="project" value="InterPro"/>
</dbReference>
<dbReference type="InterPro" id="IPR039249">
    <property type="entry name" value="GPATCH11"/>
</dbReference>
<accession>A0A6P7TXN8</accession>
<dbReference type="PROSITE" id="PS50174">
    <property type="entry name" value="G_PATCH"/>
    <property type="match status" value="1"/>
</dbReference>
<dbReference type="InterPro" id="IPR000467">
    <property type="entry name" value="G_patch_dom"/>
</dbReference>
<dbReference type="PANTHER" id="PTHR21032">
    <property type="entry name" value="G PATCH DOMAIN-CONTAINING PROTEIN 11"/>
    <property type="match status" value="1"/>
</dbReference>
<dbReference type="SMART" id="SM00443">
    <property type="entry name" value="G_patch"/>
    <property type="match status" value="1"/>
</dbReference>
<dbReference type="Pfam" id="PF01585">
    <property type="entry name" value="G-patch"/>
    <property type="match status" value="1"/>
</dbReference>
<sequence>MKRSLTFVRTLLITDCDNIKPGLLTRSGRIKLEIYQKTELSNQNNQKIHQSKRSLQDQRLNEGLNKPLPPENVGFKLLCKMGYQPGKGLGLTKGIVEPLPVEIPQAKFSINLLKRFLSAQKSCENLDLSAGVERPVWDYFWPGCLPQDNEELEFLLVFYLHRVAKNMVPHRGSI</sequence>
<dbReference type="KEGG" id="osn:115230502"/>
<dbReference type="Proteomes" id="UP000515154">
    <property type="component" value="Unplaced"/>
</dbReference>
<proteinExistence type="predicted"/>
<evidence type="ECO:0000313" key="3">
    <source>
        <dbReference type="RefSeq" id="XP_029656523.1"/>
    </source>
</evidence>
<gene>
    <name evidence="3" type="primary">LOC115230502</name>
</gene>
<reference evidence="3" key="1">
    <citation type="submission" date="2025-08" db="UniProtKB">
        <authorList>
            <consortium name="RefSeq"/>
        </authorList>
    </citation>
    <scope>IDENTIFICATION</scope>
</reference>
<evidence type="ECO:0000259" key="1">
    <source>
        <dbReference type="PROSITE" id="PS50174"/>
    </source>
</evidence>
<dbReference type="PANTHER" id="PTHR21032:SF0">
    <property type="entry name" value="G PATCH DOMAIN-CONTAINING PROTEIN 11"/>
    <property type="match status" value="1"/>
</dbReference>
<evidence type="ECO:0000313" key="2">
    <source>
        <dbReference type="Proteomes" id="UP000515154"/>
    </source>
</evidence>
<organism evidence="2 3">
    <name type="scientific">Octopus sinensis</name>
    <name type="common">East Asian common octopus</name>
    <dbReference type="NCBI Taxonomy" id="2607531"/>
    <lineage>
        <taxon>Eukaryota</taxon>
        <taxon>Metazoa</taxon>
        <taxon>Spiralia</taxon>
        <taxon>Lophotrochozoa</taxon>
        <taxon>Mollusca</taxon>
        <taxon>Cephalopoda</taxon>
        <taxon>Coleoidea</taxon>
        <taxon>Octopodiformes</taxon>
        <taxon>Octopoda</taxon>
        <taxon>Incirrata</taxon>
        <taxon>Octopodidae</taxon>
        <taxon>Octopus</taxon>
    </lineage>
</organism>
<protein>
    <submittedName>
        <fullName evidence="3">Uncharacterized protein LOC115230502</fullName>
    </submittedName>
</protein>
<dbReference type="GO" id="GO:0000776">
    <property type="term" value="C:kinetochore"/>
    <property type="evidence" value="ECO:0007669"/>
    <property type="project" value="TreeGrafter"/>
</dbReference>
<dbReference type="RefSeq" id="XP_029656523.1">
    <property type="nucleotide sequence ID" value="XM_029800663.1"/>
</dbReference>